<protein>
    <submittedName>
        <fullName evidence="3">Methyltransferase</fullName>
    </submittedName>
</protein>
<dbReference type="Gene3D" id="3.40.50.150">
    <property type="entry name" value="Vaccinia Virus protein VP39"/>
    <property type="match status" value="1"/>
</dbReference>
<keyword evidence="1 3" id="KW-0489">Methyltransferase</keyword>
<evidence type="ECO:0000256" key="1">
    <source>
        <dbReference type="ARBA" id="ARBA00022603"/>
    </source>
</evidence>
<organism evidence="3 4">
    <name type="scientific">Novosphingobium lindaniclasticum LE124</name>
    <dbReference type="NCBI Taxonomy" id="1096930"/>
    <lineage>
        <taxon>Bacteria</taxon>
        <taxon>Pseudomonadati</taxon>
        <taxon>Pseudomonadota</taxon>
        <taxon>Alphaproteobacteria</taxon>
        <taxon>Sphingomonadales</taxon>
        <taxon>Sphingomonadaceae</taxon>
        <taxon>Novosphingobium</taxon>
    </lineage>
</organism>
<dbReference type="EMBL" id="ATHL01000028">
    <property type="protein sequence ID" value="EQB18862.1"/>
    <property type="molecule type" value="Genomic_DNA"/>
</dbReference>
<keyword evidence="2 3" id="KW-0808">Transferase</keyword>
<gene>
    <name evidence="3" type="ORF">L284_03110</name>
</gene>
<comment type="caution">
    <text evidence="3">The sequence shown here is derived from an EMBL/GenBank/DDBJ whole genome shotgun (WGS) entry which is preliminary data.</text>
</comment>
<dbReference type="InterPro" id="IPR050602">
    <property type="entry name" value="Malonyl-ACP_OMT"/>
</dbReference>
<dbReference type="PATRIC" id="fig|1096930.3.peg.613"/>
<dbReference type="InterPro" id="IPR029063">
    <property type="entry name" value="SAM-dependent_MTases_sf"/>
</dbReference>
<dbReference type="GO" id="GO:0032259">
    <property type="term" value="P:methylation"/>
    <property type="evidence" value="ECO:0007669"/>
    <property type="project" value="UniProtKB-KW"/>
</dbReference>
<dbReference type="GO" id="GO:0008168">
    <property type="term" value="F:methyltransferase activity"/>
    <property type="evidence" value="ECO:0007669"/>
    <property type="project" value="UniProtKB-KW"/>
</dbReference>
<dbReference type="PANTHER" id="PTHR13090:SF1">
    <property type="entry name" value="ARGININE-HYDROXYLASE NDUFAF5, MITOCHONDRIAL"/>
    <property type="match status" value="1"/>
</dbReference>
<proteinExistence type="predicted"/>
<dbReference type="PANTHER" id="PTHR13090">
    <property type="entry name" value="ARGININE-HYDROXYLASE NDUFAF5, MITOCHONDRIAL"/>
    <property type="match status" value="1"/>
</dbReference>
<name>T0I0M7_9SPHN</name>
<evidence type="ECO:0000313" key="3">
    <source>
        <dbReference type="EMBL" id="EQB18862.1"/>
    </source>
</evidence>
<dbReference type="Pfam" id="PF13489">
    <property type="entry name" value="Methyltransf_23"/>
    <property type="match status" value="1"/>
</dbReference>
<evidence type="ECO:0000256" key="2">
    <source>
        <dbReference type="ARBA" id="ARBA00022679"/>
    </source>
</evidence>
<dbReference type="SUPFAM" id="SSF53335">
    <property type="entry name" value="S-adenosyl-L-methionine-dependent methyltransferases"/>
    <property type="match status" value="1"/>
</dbReference>
<accession>T0I0M7</accession>
<sequence length="253" mass="27355">MMASKAPPRIFSPARRIAARRRAIATRHQPDAPRYLLDDMVEDVLERLSFLRFEPKRALIVGDWTGSLAQALEARSIEVTQAEPGDGLDEEAPYPFGGFDLIASLGTLDTVNDLPGALVHIRSALAQGGMMIASFLSAGSLPVLRDVMLAADGDRPAARIHPMVDVRAGGQLLQRALFADPVIDQRPLQVGFRSLERLVGDIRAQAAGNVLADVAPPLTKAAWSRAREAFAAAGTDGRTVERFEILTLSGWKK</sequence>
<evidence type="ECO:0000313" key="4">
    <source>
        <dbReference type="Proteomes" id="UP000015527"/>
    </source>
</evidence>
<dbReference type="AlphaFoldDB" id="T0I0M7"/>
<reference evidence="3 4" key="1">
    <citation type="journal article" date="2013" name="Genome Announc.">
        <title>Genome Sequence of Novosphingobium lindaniclasticum LE124T, Isolated from a Hexachlorocyclohexane Dumpsite.</title>
        <authorList>
            <person name="Saxena A."/>
            <person name="Nayyar N."/>
            <person name="Sangwan N."/>
            <person name="Kumari R."/>
            <person name="Khurana J.P."/>
            <person name="Lal R."/>
        </authorList>
    </citation>
    <scope>NUCLEOTIDE SEQUENCE [LARGE SCALE GENOMIC DNA]</scope>
    <source>
        <strain evidence="3 4">LE124</strain>
    </source>
</reference>
<dbReference type="Proteomes" id="UP000015527">
    <property type="component" value="Unassembled WGS sequence"/>
</dbReference>
<keyword evidence="4" id="KW-1185">Reference proteome</keyword>
<dbReference type="eggNOG" id="COG0500">
    <property type="taxonomic scope" value="Bacteria"/>
</dbReference>